<dbReference type="EMBL" id="BARS01031246">
    <property type="protein sequence ID" value="GAG28221.1"/>
    <property type="molecule type" value="Genomic_DNA"/>
</dbReference>
<sequence length="140" mass="16324">VLVKGNNQLVSIAVEGKVSEPFDKYVYEWKLRSGKGKARRLKFLCDKLQLETNKVDHIRYQLLHRTASAIMGAEEFKAENALMLVHSFSQSDEWFEDYKQFLNLFGLKDIRPDSIIYAKNIAGIDLYFGWVRGEKKYLDK</sequence>
<reference evidence="2" key="1">
    <citation type="journal article" date="2014" name="Front. Microbiol.">
        <title>High frequency of phylogenetically diverse reductive dehalogenase-homologous genes in deep subseafloor sedimentary metagenomes.</title>
        <authorList>
            <person name="Kawai M."/>
            <person name="Futagami T."/>
            <person name="Toyoda A."/>
            <person name="Takaki Y."/>
            <person name="Nishi S."/>
            <person name="Hori S."/>
            <person name="Arai W."/>
            <person name="Tsubouchi T."/>
            <person name="Morono Y."/>
            <person name="Uchiyama I."/>
            <person name="Ito T."/>
            <person name="Fujiyama A."/>
            <person name="Inagaki F."/>
            <person name="Takami H."/>
        </authorList>
    </citation>
    <scope>NUCLEOTIDE SEQUENCE</scope>
    <source>
        <strain evidence="2">Expedition CK06-06</strain>
    </source>
</reference>
<feature type="domain" description="DUF6946" evidence="1">
    <location>
        <begin position="1"/>
        <end position="134"/>
    </location>
</feature>
<feature type="non-terminal residue" evidence="2">
    <location>
        <position position="1"/>
    </location>
</feature>
<comment type="caution">
    <text evidence="2">The sequence shown here is derived from an EMBL/GenBank/DDBJ whole genome shotgun (WGS) entry which is preliminary data.</text>
</comment>
<gene>
    <name evidence="2" type="ORF">S01H1_48645</name>
</gene>
<dbReference type="AlphaFoldDB" id="X0XTL7"/>
<organism evidence="2">
    <name type="scientific">marine sediment metagenome</name>
    <dbReference type="NCBI Taxonomy" id="412755"/>
    <lineage>
        <taxon>unclassified sequences</taxon>
        <taxon>metagenomes</taxon>
        <taxon>ecological metagenomes</taxon>
    </lineage>
</organism>
<dbReference type="Pfam" id="PF22187">
    <property type="entry name" value="DUF6946"/>
    <property type="match status" value="1"/>
</dbReference>
<dbReference type="InterPro" id="IPR054024">
    <property type="entry name" value="DUF6946"/>
</dbReference>
<accession>X0XTL7</accession>
<protein>
    <recommendedName>
        <fullName evidence="1">DUF6946 domain-containing protein</fullName>
    </recommendedName>
</protein>
<evidence type="ECO:0000259" key="1">
    <source>
        <dbReference type="Pfam" id="PF22187"/>
    </source>
</evidence>
<proteinExistence type="predicted"/>
<evidence type="ECO:0000313" key="2">
    <source>
        <dbReference type="EMBL" id="GAG28221.1"/>
    </source>
</evidence>
<name>X0XTL7_9ZZZZ</name>